<dbReference type="Proteomes" id="UP000789525">
    <property type="component" value="Unassembled WGS sequence"/>
</dbReference>
<sequence length="268" mass="28294">MASTIGLSSLFSSQPPPPSQPVTPSIPIRRLRTRSLSPSPSPLRNATPSSPYEYGQDHTEVIPPIPPSTNPRGELIFSSRVHPSFREGYERYRESYERKRSQGAPRTNGAATSDNVAKRMLYRIRHPFGGGVTPPSVYDTPRAMTPVLTPGGVDTPTAEGAAFGGLGGSPGSMRGRTNSNTPTGSRRSSPAPPGSLGKKGSKRRPGGKLSRQSTPLLEIVEVLGASGGPGMNATSETGFASTSGATPLTRVRSSKCRVWVSTVGRLDD</sequence>
<comment type="caution">
    <text evidence="1">The sequence shown here is derived from an EMBL/GenBank/DDBJ whole genome shotgun (WGS) entry which is preliminary data.</text>
</comment>
<dbReference type="EMBL" id="CAJVPT010050518">
    <property type="protein sequence ID" value="CAG8746112.1"/>
    <property type="molecule type" value="Genomic_DNA"/>
</dbReference>
<proteinExistence type="predicted"/>
<evidence type="ECO:0000313" key="2">
    <source>
        <dbReference type="Proteomes" id="UP000789525"/>
    </source>
</evidence>
<gene>
    <name evidence="1" type="ORF">ACOLOM_LOCUS12452</name>
</gene>
<keyword evidence="2" id="KW-1185">Reference proteome</keyword>
<reference evidence="1" key="1">
    <citation type="submission" date="2021-06" db="EMBL/GenBank/DDBJ databases">
        <authorList>
            <person name="Kallberg Y."/>
            <person name="Tangrot J."/>
            <person name="Rosling A."/>
        </authorList>
    </citation>
    <scope>NUCLEOTIDE SEQUENCE</scope>
    <source>
        <strain evidence="1">CL356</strain>
    </source>
</reference>
<name>A0ACA9QBS2_9GLOM</name>
<protein>
    <submittedName>
        <fullName evidence="1">13900_t:CDS:1</fullName>
    </submittedName>
</protein>
<feature type="non-terminal residue" evidence="1">
    <location>
        <position position="268"/>
    </location>
</feature>
<evidence type="ECO:0000313" key="1">
    <source>
        <dbReference type="EMBL" id="CAG8746112.1"/>
    </source>
</evidence>
<organism evidence="1 2">
    <name type="scientific">Acaulospora colombiana</name>
    <dbReference type="NCBI Taxonomy" id="27376"/>
    <lineage>
        <taxon>Eukaryota</taxon>
        <taxon>Fungi</taxon>
        <taxon>Fungi incertae sedis</taxon>
        <taxon>Mucoromycota</taxon>
        <taxon>Glomeromycotina</taxon>
        <taxon>Glomeromycetes</taxon>
        <taxon>Diversisporales</taxon>
        <taxon>Acaulosporaceae</taxon>
        <taxon>Acaulospora</taxon>
    </lineage>
</organism>
<accession>A0ACA9QBS2</accession>